<reference evidence="1" key="1">
    <citation type="submission" date="2023-11" db="EMBL/GenBank/DDBJ databases">
        <authorList>
            <person name="Poullet M."/>
        </authorList>
    </citation>
    <scope>NUCLEOTIDE SEQUENCE</scope>
    <source>
        <strain evidence="1">E1834</strain>
    </source>
</reference>
<evidence type="ECO:0000313" key="1">
    <source>
        <dbReference type="EMBL" id="CAK5014416.1"/>
    </source>
</evidence>
<evidence type="ECO:0000313" key="2">
    <source>
        <dbReference type="Proteomes" id="UP001497535"/>
    </source>
</evidence>
<proteinExistence type="predicted"/>
<comment type="caution">
    <text evidence="1">The sequence shown here is derived from an EMBL/GenBank/DDBJ whole genome shotgun (WGS) entry which is preliminary data.</text>
</comment>
<protein>
    <submittedName>
        <fullName evidence="1">Uncharacterized protein</fullName>
    </submittedName>
</protein>
<accession>A0ACB0XRI5</accession>
<gene>
    <name evidence="1" type="ORF">MENTE1834_LOCUS2704</name>
</gene>
<name>A0ACB0XRI5_MELEN</name>
<sequence>MENQVPEAQIIVETPVVSEEKIIENSSEDKSGDSEYYSVNSEYYSANSESGEESDQEFERSLTADQVKNENKGKLKRFYSEQSPPRKKMIEERFEFTPKQDGFGTSGDNKIEKGIPIVNKVNVGYVMIVWLVFKRYYTIKDTHNCQSVSILSTLLCVFLLFLLCNKHIIVLLLYCCTRIQQVIDKKFNDEQSKGDHEHNTINKENISTEMLNENEKTEEKNEQNQEDKTIMSENQKENISLNNDQIKNNDELNHSKIQENKQLNKDKKIKRTKRKNKPGKNPLGVNKVNGIKSKRQSKIKDKIHNILFKNEDRNKDELYKMIKENGKKGNRKVDGAKASDLIKNQRKGHLPSDKKHEGKRKGTTKSKNKSRSKRILKGFKVKTKGLLGGLRFGKSKRGKIINVKDLKKDGTVNKHDQVKENEKVDFENKLEECSSKKDECSSKKEESFSKKEESSSTKAESVIKKEESSSKIDEINKVIEEVKILTQNNNVDTIQEEEESESVEELVLKPSDEKIAKSEQFNKLLEDSSPKTIPFSASPFRHIKSASNTIWAEYEFSPSLAIKEADMLPIVPLLFKTFEAKKHNKKHTSSISENVKNDKKILHFHPQKFFLGTVLKQAFRKGHKDKISFEQLEEFFKKVETENWHEIENEKNMEMDKIEMLFDNYTDFEKLKERDIEIHVEKYKELNKEQIKEYPLEDQYFWLIIKSMDNEKSFRKILEKKFVYEKKLEDAKEDIKKLMSELKMPIFEENEKEFVEKFIKTVLHIINLLNWVSQE</sequence>
<dbReference type="EMBL" id="CAVMJV010000002">
    <property type="protein sequence ID" value="CAK5014416.1"/>
    <property type="molecule type" value="Genomic_DNA"/>
</dbReference>
<dbReference type="Proteomes" id="UP001497535">
    <property type="component" value="Unassembled WGS sequence"/>
</dbReference>
<organism evidence="1 2">
    <name type="scientific">Meloidogyne enterolobii</name>
    <name type="common">Root-knot nematode worm</name>
    <name type="synonym">Meloidogyne mayaguensis</name>
    <dbReference type="NCBI Taxonomy" id="390850"/>
    <lineage>
        <taxon>Eukaryota</taxon>
        <taxon>Metazoa</taxon>
        <taxon>Ecdysozoa</taxon>
        <taxon>Nematoda</taxon>
        <taxon>Chromadorea</taxon>
        <taxon>Rhabditida</taxon>
        <taxon>Tylenchina</taxon>
        <taxon>Tylenchomorpha</taxon>
        <taxon>Tylenchoidea</taxon>
        <taxon>Meloidogynidae</taxon>
        <taxon>Meloidogyninae</taxon>
        <taxon>Meloidogyne</taxon>
    </lineage>
</organism>
<keyword evidence="2" id="KW-1185">Reference proteome</keyword>